<protein>
    <submittedName>
        <fullName evidence="1">Thiamine-phosphate synthase</fullName>
    </submittedName>
</protein>
<dbReference type="AlphaFoldDB" id="A0A0A0D384"/>
<feature type="non-terminal residue" evidence="1">
    <location>
        <position position="1"/>
    </location>
</feature>
<organism evidence="1 2">
    <name type="scientific">Inquilinus limosus MP06</name>
    <dbReference type="NCBI Taxonomy" id="1398085"/>
    <lineage>
        <taxon>Bacteria</taxon>
        <taxon>Pseudomonadati</taxon>
        <taxon>Pseudomonadota</taxon>
        <taxon>Alphaproteobacteria</taxon>
        <taxon>Rhodospirillales</taxon>
        <taxon>Rhodospirillaceae</taxon>
        <taxon>Inquilinus</taxon>
    </lineage>
</organism>
<dbReference type="InterPro" id="IPR013785">
    <property type="entry name" value="Aldolase_TIM"/>
</dbReference>
<dbReference type="EMBL" id="JANX01000315">
    <property type="protein sequence ID" value="KGM32450.1"/>
    <property type="molecule type" value="Genomic_DNA"/>
</dbReference>
<dbReference type="InterPro" id="IPR011060">
    <property type="entry name" value="RibuloseP-bd_barrel"/>
</dbReference>
<gene>
    <name evidence="1" type="ORF">P409_21290</name>
</gene>
<dbReference type="Gene3D" id="3.20.20.70">
    <property type="entry name" value="Aldolase class I"/>
    <property type="match status" value="1"/>
</dbReference>
<reference evidence="1 2" key="1">
    <citation type="submission" date="2014-01" db="EMBL/GenBank/DDBJ databases">
        <title>Genome sequence determination for a cystic fibrosis isolate, Inquilinus limosus.</title>
        <authorList>
            <person name="Pino M."/>
            <person name="Di Conza J."/>
            <person name="Gutkind G."/>
        </authorList>
    </citation>
    <scope>NUCLEOTIDE SEQUENCE [LARGE SCALE GENOMIC DNA]</scope>
    <source>
        <strain evidence="1 2">MP06</strain>
    </source>
</reference>
<dbReference type="Proteomes" id="UP000029995">
    <property type="component" value="Unassembled WGS sequence"/>
</dbReference>
<accession>A0A0A0D384</accession>
<sequence>VIAAGADGVAVVSAICAAPDPEAAARAIAVAVAEGRAR</sequence>
<comment type="caution">
    <text evidence="1">The sequence shown here is derived from an EMBL/GenBank/DDBJ whole genome shotgun (WGS) entry which is preliminary data.</text>
</comment>
<name>A0A0A0D384_9PROT</name>
<evidence type="ECO:0000313" key="2">
    <source>
        <dbReference type="Proteomes" id="UP000029995"/>
    </source>
</evidence>
<evidence type="ECO:0000313" key="1">
    <source>
        <dbReference type="EMBL" id="KGM32450.1"/>
    </source>
</evidence>
<proteinExistence type="predicted"/>
<dbReference type="SUPFAM" id="SSF51366">
    <property type="entry name" value="Ribulose-phoshate binding barrel"/>
    <property type="match status" value="1"/>
</dbReference>